<dbReference type="InterPro" id="IPR001117">
    <property type="entry name" value="Cu-oxidase_2nd"/>
</dbReference>
<dbReference type="InterPro" id="IPR008972">
    <property type="entry name" value="Cupredoxin"/>
</dbReference>
<dbReference type="PANTHER" id="PTHR11709:SF361">
    <property type="entry name" value="IRON TRANSPORT MULTICOPPER OXIDASE FET3"/>
    <property type="match status" value="1"/>
</dbReference>
<dbReference type="Proteomes" id="UP000033140">
    <property type="component" value="Unassembled WGS sequence"/>
</dbReference>
<dbReference type="CDD" id="cd13899">
    <property type="entry name" value="CuRO_3_Fet3p"/>
    <property type="match status" value="1"/>
</dbReference>
<reference evidence="11 12" key="2">
    <citation type="journal article" date="2014" name="J. Gen. Appl. Microbiol.">
        <title>The early diverging ascomycetous budding yeast Saitoella complicata has three histone deacetylases belonging to the Clr6, Hos2, and Rpd3 lineages.</title>
        <authorList>
            <person name="Nishida H."/>
            <person name="Matsumoto T."/>
            <person name="Kondo S."/>
            <person name="Hamamoto M."/>
            <person name="Yoshikawa H."/>
        </authorList>
    </citation>
    <scope>NUCLEOTIDE SEQUENCE [LARGE SCALE GENOMIC DNA]</scope>
    <source>
        <strain evidence="11 12">NRRL Y-17804</strain>
    </source>
</reference>
<dbReference type="PANTHER" id="PTHR11709">
    <property type="entry name" value="MULTI-COPPER OXIDASE"/>
    <property type="match status" value="1"/>
</dbReference>
<name>A0A0E9NMQ6_SAICN</name>
<dbReference type="OMA" id="WHSHTEH"/>
<keyword evidence="3 7" id="KW-0732">Signal</keyword>
<evidence type="ECO:0000259" key="8">
    <source>
        <dbReference type="Pfam" id="PF00394"/>
    </source>
</evidence>
<feature type="domain" description="Plastocyanin-like" evidence="9">
    <location>
        <begin position="362"/>
        <end position="495"/>
    </location>
</feature>
<keyword evidence="12" id="KW-1185">Reference proteome</keyword>
<dbReference type="STRING" id="698492.A0A0E9NMQ6"/>
<organism evidence="11 12">
    <name type="scientific">Saitoella complicata (strain BCRC 22490 / CBS 7301 / JCM 7358 / NBRC 10748 / NRRL Y-17804)</name>
    <dbReference type="NCBI Taxonomy" id="698492"/>
    <lineage>
        <taxon>Eukaryota</taxon>
        <taxon>Fungi</taxon>
        <taxon>Dikarya</taxon>
        <taxon>Ascomycota</taxon>
        <taxon>Taphrinomycotina</taxon>
        <taxon>Taphrinomycotina incertae sedis</taxon>
        <taxon>Saitoella</taxon>
    </lineage>
</organism>
<dbReference type="GO" id="GO:0004322">
    <property type="term" value="F:ferroxidase activity"/>
    <property type="evidence" value="ECO:0007669"/>
    <property type="project" value="TreeGrafter"/>
</dbReference>
<feature type="transmembrane region" description="Helical" evidence="6">
    <location>
        <begin position="553"/>
        <end position="575"/>
    </location>
</feature>
<dbReference type="InterPro" id="IPR011706">
    <property type="entry name" value="Cu-oxidase_C"/>
</dbReference>
<accession>A0A0E9NMQ6</accession>
<dbReference type="Pfam" id="PF07732">
    <property type="entry name" value="Cu-oxidase_3"/>
    <property type="match status" value="1"/>
</dbReference>
<evidence type="ECO:0000313" key="11">
    <source>
        <dbReference type="EMBL" id="GAO51162.1"/>
    </source>
</evidence>
<dbReference type="GO" id="GO:0005507">
    <property type="term" value="F:copper ion binding"/>
    <property type="evidence" value="ECO:0007669"/>
    <property type="project" value="InterPro"/>
</dbReference>
<evidence type="ECO:0000256" key="1">
    <source>
        <dbReference type="ARBA" id="ARBA00010609"/>
    </source>
</evidence>
<proteinExistence type="inferred from homology"/>
<dbReference type="InterPro" id="IPR044130">
    <property type="entry name" value="CuRO_2_Fet3-like"/>
</dbReference>
<dbReference type="InterPro" id="IPR045087">
    <property type="entry name" value="Cu-oxidase_fam"/>
</dbReference>
<evidence type="ECO:0000256" key="7">
    <source>
        <dbReference type="SAM" id="SignalP"/>
    </source>
</evidence>
<dbReference type="InterPro" id="IPR033138">
    <property type="entry name" value="Cu_oxidase_CS"/>
</dbReference>
<dbReference type="EMBL" id="BACD03000042">
    <property type="protein sequence ID" value="GAO51162.1"/>
    <property type="molecule type" value="Genomic_DNA"/>
</dbReference>
<dbReference type="Pfam" id="PF00394">
    <property type="entry name" value="Cu-oxidase"/>
    <property type="match status" value="1"/>
</dbReference>
<dbReference type="PROSITE" id="PS00080">
    <property type="entry name" value="MULTICOPPER_OXIDASE2"/>
    <property type="match status" value="1"/>
</dbReference>
<reference evidence="11 12" key="3">
    <citation type="journal article" date="2015" name="Genome Announc.">
        <title>Draft Genome Sequence of the Archiascomycetous Yeast Saitoella complicata.</title>
        <authorList>
            <person name="Yamauchi K."/>
            <person name="Kondo S."/>
            <person name="Hamamoto M."/>
            <person name="Takahashi Y."/>
            <person name="Ogura Y."/>
            <person name="Hayashi T."/>
            <person name="Nishida H."/>
        </authorList>
    </citation>
    <scope>NUCLEOTIDE SEQUENCE [LARGE SCALE GENOMIC DNA]</scope>
    <source>
        <strain evidence="11 12">NRRL Y-17804</strain>
    </source>
</reference>
<evidence type="ECO:0000259" key="10">
    <source>
        <dbReference type="Pfam" id="PF07732"/>
    </source>
</evidence>
<keyword evidence="4" id="KW-0560">Oxidoreductase</keyword>
<evidence type="ECO:0000256" key="2">
    <source>
        <dbReference type="ARBA" id="ARBA00022723"/>
    </source>
</evidence>
<evidence type="ECO:0008006" key="13">
    <source>
        <dbReference type="Google" id="ProtNLM"/>
    </source>
</evidence>
<feature type="domain" description="Plastocyanin-like" evidence="10">
    <location>
        <begin position="29"/>
        <end position="144"/>
    </location>
</feature>
<feature type="domain" description="Plastocyanin-like" evidence="8">
    <location>
        <begin position="153"/>
        <end position="295"/>
    </location>
</feature>
<dbReference type="CDD" id="cd13877">
    <property type="entry name" value="CuRO_2_Fet3p_like"/>
    <property type="match status" value="1"/>
</dbReference>
<protein>
    <recommendedName>
        <fullName evidence="13">Ferroxidase</fullName>
    </recommendedName>
</protein>
<reference evidence="11 12" key="1">
    <citation type="journal article" date="2011" name="J. Gen. Appl. Microbiol.">
        <title>Draft genome sequencing of the enigmatic yeast Saitoella complicata.</title>
        <authorList>
            <person name="Nishida H."/>
            <person name="Hamamoto M."/>
            <person name="Sugiyama J."/>
        </authorList>
    </citation>
    <scope>NUCLEOTIDE SEQUENCE [LARGE SCALE GENOMIC DNA]</scope>
    <source>
        <strain evidence="11 12">NRRL Y-17804</strain>
    </source>
</reference>
<dbReference type="Gene3D" id="2.60.40.420">
    <property type="entry name" value="Cupredoxins - blue copper proteins"/>
    <property type="match status" value="3"/>
</dbReference>
<evidence type="ECO:0000256" key="3">
    <source>
        <dbReference type="ARBA" id="ARBA00022729"/>
    </source>
</evidence>
<feature type="chain" id="PRO_5002430528" description="Ferroxidase" evidence="7">
    <location>
        <begin position="20"/>
        <end position="605"/>
    </location>
</feature>
<evidence type="ECO:0000259" key="9">
    <source>
        <dbReference type="Pfam" id="PF07731"/>
    </source>
</evidence>
<keyword evidence="5" id="KW-0186">Copper</keyword>
<sequence>MKARTAGLVALAAAAAAIAENVVELEWNITYTTANPDGMFERQVIGVNGAWPPPAVNLTEGDRVIIKTNNHLTEGTSLHAHGMFQNTTTYMDGPVGVTQCAIPPNGSFTYNFTVDQVGTYWIHSHAKGQYPDGLRSPFVIHAKNETHGASYDEDVTVPLSDWYHTRIMDLNERFMSLANPSGAEPVPKSALMFDTQNATLSFEAGKTYRLRFVNMAAFAAFHVWIEGHTMRVIEVDGVDTEEYETDGISLTAAQRVSVLVTARNDTSGAFPIVGAMDTDMFDTVPGDLNPNVTSYIIYDSASSLDLPTPATVDAFPPFDDTQLVPSVPIQPYSGDHNITLDVLFDVLGDGSNYAMFNTQTYLTPDTPPLFTAMSTGVNATDPVLYGSATNSFVVPHLVGVEMVINNYDPGKHPFHLHGHTFQVLGRSVEDAGPYDPSNVTFDIPANPMRRDVVQVPPNGHVLLRFFSDNPGVWLFHCHIEWHILSGLIAQIIEAPLVMQERVSIPSFISDECAAQSIPTSGNALGNTGALLYDFHGYNAGPGFLPTGFTAKGYVGMVMSVLSAFLGMGVICWYGITEVKEAAEEAKEREGEGEEKVGGVAVVREL</sequence>
<keyword evidence="6" id="KW-0812">Transmembrane</keyword>
<dbReference type="InterPro" id="IPR002355">
    <property type="entry name" value="Cu_oxidase_Cu_BS"/>
</dbReference>
<dbReference type="GO" id="GO:0033215">
    <property type="term" value="P:reductive iron assimilation"/>
    <property type="evidence" value="ECO:0007669"/>
    <property type="project" value="TreeGrafter"/>
</dbReference>
<comment type="similarity">
    <text evidence="1">Belongs to the multicopper oxidase family.</text>
</comment>
<keyword evidence="6" id="KW-1133">Transmembrane helix</keyword>
<evidence type="ECO:0000256" key="4">
    <source>
        <dbReference type="ARBA" id="ARBA00023002"/>
    </source>
</evidence>
<evidence type="ECO:0000256" key="6">
    <source>
        <dbReference type="SAM" id="Phobius"/>
    </source>
</evidence>
<dbReference type="InterPro" id="IPR011707">
    <property type="entry name" value="Cu-oxidase-like_N"/>
</dbReference>
<keyword evidence="2" id="KW-0479">Metal-binding</keyword>
<evidence type="ECO:0000256" key="5">
    <source>
        <dbReference type="ARBA" id="ARBA00023008"/>
    </source>
</evidence>
<dbReference type="GO" id="GO:0033573">
    <property type="term" value="C:high-affinity iron permease complex"/>
    <property type="evidence" value="ECO:0007669"/>
    <property type="project" value="TreeGrafter"/>
</dbReference>
<gene>
    <name evidence="11" type="ORF">G7K_5273-t1</name>
</gene>
<dbReference type="SUPFAM" id="SSF49503">
    <property type="entry name" value="Cupredoxins"/>
    <property type="match status" value="3"/>
</dbReference>
<dbReference type="Pfam" id="PF07731">
    <property type="entry name" value="Cu-oxidase_2"/>
    <property type="match status" value="1"/>
</dbReference>
<feature type="signal peptide" evidence="7">
    <location>
        <begin position="1"/>
        <end position="19"/>
    </location>
</feature>
<comment type="caution">
    <text evidence="11">The sequence shown here is derived from an EMBL/GenBank/DDBJ whole genome shotgun (WGS) entry which is preliminary data.</text>
</comment>
<dbReference type="AlphaFoldDB" id="A0A0E9NMQ6"/>
<evidence type="ECO:0000313" key="12">
    <source>
        <dbReference type="Proteomes" id="UP000033140"/>
    </source>
</evidence>
<keyword evidence="6" id="KW-0472">Membrane</keyword>
<dbReference type="PROSITE" id="PS00079">
    <property type="entry name" value="MULTICOPPER_OXIDASE1"/>
    <property type="match status" value="1"/>
</dbReference>
<dbReference type="GO" id="GO:0010106">
    <property type="term" value="P:cellular response to iron ion starvation"/>
    <property type="evidence" value="ECO:0007669"/>
    <property type="project" value="TreeGrafter"/>
</dbReference>
<dbReference type="CDD" id="cd13851">
    <property type="entry name" value="CuRO_1_Fet3p"/>
    <property type="match status" value="1"/>
</dbReference>